<dbReference type="AlphaFoldDB" id="A0A1V3J2A1"/>
<accession>A0A1V3J2A1</accession>
<keyword evidence="2" id="KW-1185">Reference proteome</keyword>
<reference evidence="1 2" key="1">
    <citation type="submission" date="2016-10" db="EMBL/GenBank/DDBJ databases">
        <title>Rodentibacter gen. nov. and new species.</title>
        <authorList>
            <person name="Christensen H."/>
        </authorList>
    </citation>
    <scope>NUCLEOTIDE SEQUENCE [LARGE SCALE GENOMIC DNA]</scope>
    <source>
        <strain evidence="2">ppn416</strain>
    </source>
</reference>
<organism evidence="1 2">
    <name type="scientific">Rodentibacter genomosp. 1</name>
    <dbReference type="NCBI Taxonomy" id="1908264"/>
    <lineage>
        <taxon>Bacteria</taxon>
        <taxon>Pseudomonadati</taxon>
        <taxon>Pseudomonadota</taxon>
        <taxon>Gammaproteobacteria</taxon>
        <taxon>Pasteurellales</taxon>
        <taxon>Pasteurellaceae</taxon>
        <taxon>Rodentibacter</taxon>
    </lineage>
</organism>
<dbReference type="Proteomes" id="UP000188481">
    <property type="component" value="Unassembled WGS sequence"/>
</dbReference>
<dbReference type="EMBL" id="MLHN01000018">
    <property type="protein sequence ID" value="OOF49158.1"/>
    <property type="molecule type" value="Genomic_DNA"/>
</dbReference>
<comment type="caution">
    <text evidence="1">The sequence shown here is derived from an EMBL/GenBank/DDBJ whole genome shotgun (WGS) entry which is preliminary data.</text>
</comment>
<dbReference type="RefSeq" id="WP_077542875.1">
    <property type="nucleotide sequence ID" value="NZ_MLHN01000018.1"/>
</dbReference>
<evidence type="ECO:0000313" key="2">
    <source>
        <dbReference type="Proteomes" id="UP000188481"/>
    </source>
</evidence>
<dbReference type="STRING" id="1908264.BKK54_09570"/>
<sequence>MSRFTSSHITETKIIIRPNKGVDIGAFVNKLVENGYKYLEAQNEKDLFFSRVIELADHSQYEMAIKQELEALVSGQFTELTIEYVDFEGKAIKLS</sequence>
<protein>
    <submittedName>
        <fullName evidence="1">Uncharacterized protein</fullName>
    </submittedName>
</protein>
<proteinExistence type="predicted"/>
<gene>
    <name evidence="1" type="ORF">BKK54_09570</name>
</gene>
<name>A0A1V3J2A1_9PAST</name>
<evidence type="ECO:0000313" key="1">
    <source>
        <dbReference type="EMBL" id="OOF49158.1"/>
    </source>
</evidence>